<sequence>MQSIKTLPLAALVCALSPLAAVPALAQTSTAPLADGAIFAQASTLPFQTPDFSKIKDSDFRPALLEGIKQKQAEIDGIANNPEAPTFANTIEALERSGQMLDRVNAVFSALTGANTNDTLDAVDAETAPMLTALSDSITLNDKLFARIKALYDQRAALNLAPDQLQVLTLRYDSMVRNGALLSAADKAKLKDINGKLSTLETQFGQKLTAGTKDAALVVTGKGALSGLSEAEVAAAAKAAADRKLPAGRFVIPLQNTTQQPQLSSLKNRATRQALFAKGWTRSEQGGANDTRAMILEQAALRAEKARLLGFKDYASLAISNQMAKTPENAVKFLNQMVPALAAAQKRDAAELNKLVKARGGKFAVTPADWDYYSGLLRQQKYAFDDSQVKPYLEITNVLENGVFFAANKLYGLTFTKRTDLPVYHPDVTVYQVNDQDGSELALFYFDPWKRDNKRGGAWMSNFVDQSGLMGTKPVVYNVSNYAKPAPGQPALVTWDDANTMFHEFGHALHGMLSNQRYPSIAGTNTARDFVEFPSQFNENWMTEPTVLANFAKHYQTGAPMPSELVAKIEKAATFNQAYALGEVVAAQLLDLKWHSLPAGTAPRDVNAFENAALKASGLDVAHVPPRYRTSYFRHIWGGGYAAAYYAYGWTEMLDHDAYQWFKDNGGMTRANGQKFRDTVLSQGHAADYATMYRNLTGRDPSIEPMLKARGLK</sequence>
<evidence type="ECO:0000256" key="1">
    <source>
        <dbReference type="ARBA" id="ARBA00004496"/>
    </source>
</evidence>
<dbReference type="AlphaFoldDB" id="A0A2N0I101"/>
<evidence type="ECO:0000256" key="4">
    <source>
        <dbReference type="ARBA" id="ARBA00022645"/>
    </source>
</evidence>
<evidence type="ECO:0000256" key="8">
    <source>
        <dbReference type="ARBA" id="ARBA00022833"/>
    </source>
</evidence>
<evidence type="ECO:0000256" key="2">
    <source>
        <dbReference type="ARBA" id="ARBA00006040"/>
    </source>
</evidence>
<feature type="domain" description="Peptidase M3A/M3B catalytic" evidence="17">
    <location>
        <begin position="264"/>
        <end position="711"/>
    </location>
</feature>
<dbReference type="FunFam" id="1.10.1370.40:FF:000001">
    <property type="entry name" value="Dipeptidyl carboxypeptidase II"/>
    <property type="match status" value="1"/>
</dbReference>
<dbReference type="InterPro" id="IPR045090">
    <property type="entry name" value="Pept_M3A_M3B"/>
</dbReference>
<gene>
    <name evidence="18" type="ORF">B0I00_0014</name>
</gene>
<dbReference type="Proteomes" id="UP000232587">
    <property type="component" value="Unassembled WGS sequence"/>
</dbReference>
<keyword evidence="19" id="KW-1185">Reference proteome</keyword>
<evidence type="ECO:0000256" key="9">
    <source>
        <dbReference type="ARBA" id="ARBA00023049"/>
    </source>
</evidence>
<feature type="chain" id="PRO_5014748094" description="Dipeptidyl carboxypeptidase" evidence="16">
    <location>
        <begin position="27"/>
        <end position="713"/>
    </location>
</feature>
<dbReference type="SUPFAM" id="SSF55486">
    <property type="entry name" value="Metalloproteases ('zincins'), catalytic domain"/>
    <property type="match status" value="1"/>
</dbReference>
<evidence type="ECO:0000256" key="3">
    <source>
        <dbReference type="ARBA" id="ARBA00022490"/>
    </source>
</evidence>
<comment type="catalytic activity">
    <reaction evidence="10">
        <text>Hydrolysis of unblocked, C-terminal dipeptides from oligopeptides, with broad specificity. Does not hydrolyze bonds in which P1' is Pro, or both P1 and P1' are Gly.</text>
        <dbReference type="EC" id="3.4.15.5"/>
    </reaction>
</comment>
<keyword evidence="3" id="KW-0963">Cytoplasm</keyword>
<dbReference type="Gene3D" id="3.40.390.10">
    <property type="entry name" value="Collagenase (Catalytic Domain)"/>
    <property type="match status" value="1"/>
</dbReference>
<dbReference type="PANTHER" id="PTHR43660:SF1">
    <property type="entry name" value="DIPEPTIDYL CARBOXYPEPTIDASE"/>
    <property type="match status" value="1"/>
</dbReference>
<evidence type="ECO:0000259" key="17">
    <source>
        <dbReference type="Pfam" id="PF01432"/>
    </source>
</evidence>
<evidence type="ECO:0000256" key="12">
    <source>
        <dbReference type="ARBA" id="ARBA00066668"/>
    </source>
</evidence>
<evidence type="ECO:0000256" key="16">
    <source>
        <dbReference type="SAM" id="SignalP"/>
    </source>
</evidence>
<keyword evidence="7 15" id="KW-0378">Hydrolase</keyword>
<keyword evidence="4" id="KW-0121">Carboxypeptidase</keyword>
<evidence type="ECO:0000256" key="15">
    <source>
        <dbReference type="RuleBase" id="RU003435"/>
    </source>
</evidence>
<dbReference type="GO" id="GO:0006508">
    <property type="term" value="P:proteolysis"/>
    <property type="evidence" value="ECO:0007669"/>
    <property type="project" value="UniProtKB-KW"/>
</dbReference>
<evidence type="ECO:0000256" key="14">
    <source>
        <dbReference type="ARBA" id="ARBA00075608"/>
    </source>
</evidence>
<dbReference type="Pfam" id="PF01432">
    <property type="entry name" value="Peptidase_M3"/>
    <property type="match status" value="1"/>
</dbReference>
<keyword evidence="8 15" id="KW-0862">Zinc</keyword>
<dbReference type="InterPro" id="IPR034005">
    <property type="entry name" value="M3A_DCP"/>
</dbReference>
<evidence type="ECO:0000256" key="13">
    <source>
        <dbReference type="ARBA" id="ARBA00070755"/>
    </source>
</evidence>
<keyword evidence="9 15" id="KW-0482">Metalloprotease</keyword>
<evidence type="ECO:0000256" key="11">
    <source>
        <dbReference type="ARBA" id="ARBA00054529"/>
    </source>
</evidence>
<keyword evidence="6 15" id="KW-0479">Metal-binding</keyword>
<evidence type="ECO:0000256" key="6">
    <source>
        <dbReference type="ARBA" id="ARBA00022723"/>
    </source>
</evidence>
<comment type="caution">
    <text evidence="18">The sequence shown here is derived from an EMBL/GenBank/DDBJ whole genome shotgun (WGS) entry which is preliminary data.</text>
</comment>
<dbReference type="FunFam" id="3.40.390.10:FF:000009">
    <property type="entry name" value="Oligopeptidase A"/>
    <property type="match status" value="1"/>
</dbReference>
<organism evidence="18 19">
    <name type="scientific">Novosphingobium kunmingense</name>
    <dbReference type="NCBI Taxonomy" id="1211806"/>
    <lineage>
        <taxon>Bacteria</taxon>
        <taxon>Pseudomonadati</taxon>
        <taxon>Pseudomonadota</taxon>
        <taxon>Alphaproteobacteria</taxon>
        <taxon>Sphingomonadales</taxon>
        <taxon>Sphingomonadaceae</taxon>
        <taxon>Novosphingobium</taxon>
    </lineage>
</organism>
<evidence type="ECO:0000313" key="18">
    <source>
        <dbReference type="EMBL" id="PKB24836.1"/>
    </source>
</evidence>
<comment type="function">
    <text evidence="11">Removes dipeptides from the C-termini of N-blocked tripeptides, tetrapeptides and larger peptides.</text>
</comment>
<accession>A0A2N0I101</accession>
<name>A0A2N0I101_9SPHN</name>
<evidence type="ECO:0000256" key="5">
    <source>
        <dbReference type="ARBA" id="ARBA00022670"/>
    </source>
</evidence>
<protein>
    <recommendedName>
        <fullName evidence="13">Dipeptidyl carboxypeptidase</fullName>
        <ecNumber evidence="12">3.4.15.5</ecNumber>
    </recommendedName>
    <alternativeName>
        <fullName evidence="14">Peptidyl-dipeptidase Dcp</fullName>
    </alternativeName>
</protein>
<dbReference type="CDD" id="cd06456">
    <property type="entry name" value="M3A_DCP"/>
    <property type="match status" value="1"/>
</dbReference>
<comment type="similarity">
    <text evidence="2 15">Belongs to the peptidase M3 family.</text>
</comment>
<keyword evidence="16" id="KW-0732">Signal</keyword>
<dbReference type="PANTHER" id="PTHR43660">
    <property type="entry name" value="DIPEPTIDYL CARBOXYPEPTIDASE"/>
    <property type="match status" value="1"/>
</dbReference>
<dbReference type="InterPro" id="IPR024079">
    <property type="entry name" value="MetalloPept_cat_dom_sf"/>
</dbReference>
<evidence type="ECO:0000256" key="10">
    <source>
        <dbReference type="ARBA" id="ARBA00052506"/>
    </source>
</evidence>
<dbReference type="Gene3D" id="1.10.1370.40">
    <property type="match status" value="1"/>
</dbReference>
<feature type="signal peptide" evidence="16">
    <location>
        <begin position="1"/>
        <end position="26"/>
    </location>
</feature>
<proteinExistence type="inferred from homology"/>
<dbReference type="InterPro" id="IPR001567">
    <property type="entry name" value="Pept_M3A_M3B_dom"/>
</dbReference>
<dbReference type="GO" id="GO:0004222">
    <property type="term" value="F:metalloendopeptidase activity"/>
    <property type="evidence" value="ECO:0007669"/>
    <property type="project" value="InterPro"/>
</dbReference>
<evidence type="ECO:0000256" key="7">
    <source>
        <dbReference type="ARBA" id="ARBA00022801"/>
    </source>
</evidence>
<dbReference type="RefSeq" id="WP_198519111.1">
    <property type="nucleotide sequence ID" value="NZ_PHUF01000002.1"/>
</dbReference>
<evidence type="ECO:0000313" key="19">
    <source>
        <dbReference type="Proteomes" id="UP000232587"/>
    </source>
</evidence>
<dbReference type="GO" id="GO:0005829">
    <property type="term" value="C:cytosol"/>
    <property type="evidence" value="ECO:0007669"/>
    <property type="project" value="TreeGrafter"/>
</dbReference>
<keyword evidence="5 15" id="KW-0645">Protease</keyword>
<dbReference type="GO" id="GO:0046872">
    <property type="term" value="F:metal ion binding"/>
    <property type="evidence" value="ECO:0007669"/>
    <property type="project" value="UniProtKB-UniRule"/>
</dbReference>
<reference evidence="18 19" key="1">
    <citation type="submission" date="2017-11" db="EMBL/GenBank/DDBJ databases">
        <title>Genomic Encyclopedia of Type Strains, Phase III (KMG-III): the genomes of soil and plant-associated and newly described type strains.</title>
        <authorList>
            <person name="Whitman W."/>
        </authorList>
    </citation>
    <scope>NUCLEOTIDE SEQUENCE [LARGE SCALE GENOMIC DNA]</scope>
    <source>
        <strain evidence="18 19">CGMCC 1.12274</strain>
    </source>
</reference>
<dbReference type="Gene3D" id="1.10.1370.10">
    <property type="entry name" value="Neurolysin, domain 3"/>
    <property type="match status" value="1"/>
</dbReference>
<dbReference type="EC" id="3.4.15.5" evidence="12"/>
<dbReference type="GO" id="GO:0004180">
    <property type="term" value="F:carboxypeptidase activity"/>
    <property type="evidence" value="ECO:0007669"/>
    <property type="project" value="UniProtKB-KW"/>
</dbReference>
<comment type="subcellular location">
    <subcellularLocation>
        <location evidence="1">Cytoplasm</location>
    </subcellularLocation>
</comment>
<dbReference type="EMBL" id="PHUF01000002">
    <property type="protein sequence ID" value="PKB24836.1"/>
    <property type="molecule type" value="Genomic_DNA"/>
</dbReference>
<comment type="cofactor">
    <cofactor evidence="15">
        <name>Zn(2+)</name>
        <dbReference type="ChEBI" id="CHEBI:29105"/>
    </cofactor>
    <text evidence="15">Binds 1 zinc ion.</text>
</comment>
<dbReference type="GO" id="GO:0008241">
    <property type="term" value="F:peptidyl-dipeptidase activity"/>
    <property type="evidence" value="ECO:0007669"/>
    <property type="project" value="UniProtKB-EC"/>
</dbReference>
<dbReference type="InterPro" id="IPR024077">
    <property type="entry name" value="Neurolysin/TOP_dom2"/>
</dbReference>